<reference evidence="1 2" key="1">
    <citation type="submission" date="2024-05" db="EMBL/GenBank/DDBJ databases">
        <title>Haplotype-resolved chromosome-level genome assembly of Huyou (Citrus changshanensis).</title>
        <authorList>
            <person name="Miao C."/>
            <person name="Chen W."/>
            <person name="Wu Y."/>
            <person name="Wang L."/>
            <person name="Zhao S."/>
            <person name="Grierson D."/>
            <person name="Xu C."/>
            <person name="Chen K."/>
        </authorList>
    </citation>
    <scope>NUCLEOTIDE SEQUENCE [LARGE SCALE GENOMIC DNA]</scope>
    <source>
        <strain evidence="1">01-14</strain>
        <tissue evidence="1">Leaf</tissue>
    </source>
</reference>
<dbReference type="AlphaFoldDB" id="A0AAP0QVB3"/>
<dbReference type="EMBL" id="JBCGBO010000003">
    <property type="protein sequence ID" value="KAK9216495.1"/>
    <property type="molecule type" value="Genomic_DNA"/>
</dbReference>
<dbReference type="Gene3D" id="1.20.5.2950">
    <property type="match status" value="1"/>
</dbReference>
<name>A0AAP0QVB3_9ROSI</name>
<accession>A0AAP0QVB3</accession>
<evidence type="ECO:0000313" key="2">
    <source>
        <dbReference type="Proteomes" id="UP001428341"/>
    </source>
</evidence>
<comment type="caution">
    <text evidence="1">The sequence shown here is derived from an EMBL/GenBank/DDBJ whole genome shotgun (WGS) entry which is preliminary data.</text>
</comment>
<evidence type="ECO:0000313" key="1">
    <source>
        <dbReference type="EMBL" id="KAK9216495.1"/>
    </source>
</evidence>
<protein>
    <submittedName>
        <fullName evidence="1">Uncharacterized protein</fullName>
    </submittedName>
</protein>
<proteinExistence type="predicted"/>
<dbReference type="Proteomes" id="UP001428341">
    <property type="component" value="Unassembled WGS sequence"/>
</dbReference>
<gene>
    <name evidence="1" type="ORF">WN944_008504</name>
</gene>
<keyword evidence="2" id="KW-1185">Reference proteome</keyword>
<organism evidence="1 2">
    <name type="scientific">Citrus x changshan-huyou</name>
    <dbReference type="NCBI Taxonomy" id="2935761"/>
    <lineage>
        <taxon>Eukaryota</taxon>
        <taxon>Viridiplantae</taxon>
        <taxon>Streptophyta</taxon>
        <taxon>Embryophyta</taxon>
        <taxon>Tracheophyta</taxon>
        <taxon>Spermatophyta</taxon>
        <taxon>Magnoliopsida</taxon>
        <taxon>eudicotyledons</taxon>
        <taxon>Gunneridae</taxon>
        <taxon>Pentapetalae</taxon>
        <taxon>rosids</taxon>
        <taxon>malvids</taxon>
        <taxon>Sapindales</taxon>
        <taxon>Rutaceae</taxon>
        <taxon>Aurantioideae</taxon>
        <taxon>Citrus</taxon>
    </lineage>
</organism>
<sequence length="54" mass="6119">MGFFVLQTSGSSESTVKRLEEETEIKIKQLKDSALKVSKEVTDLLIKYITTIKN</sequence>